<dbReference type="GO" id="GO:0030018">
    <property type="term" value="C:Z disc"/>
    <property type="evidence" value="ECO:0007669"/>
    <property type="project" value="TreeGrafter"/>
</dbReference>
<feature type="domain" description="PDZ" evidence="5">
    <location>
        <begin position="11"/>
        <end position="93"/>
    </location>
</feature>
<dbReference type="OrthoDB" id="44841at2759"/>
<dbReference type="GO" id="GO:0051371">
    <property type="term" value="F:muscle alpha-actinin binding"/>
    <property type="evidence" value="ECO:0007669"/>
    <property type="project" value="TreeGrafter"/>
</dbReference>
<evidence type="ECO:0000256" key="4">
    <source>
        <dbReference type="SAM" id="MobiDB-lite"/>
    </source>
</evidence>
<name>A0A2J7PWE9_9NEOP</name>
<feature type="region of interest" description="Disordered" evidence="4">
    <location>
        <begin position="108"/>
        <end position="141"/>
    </location>
</feature>
<keyword evidence="2" id="KW-0963">Cytoplasm</keyword>
<dbReference type="InterPro" id="IPR001478">
    <property type="entry name" value="PDZ"/>
</dbReference>
<keyword evidence="3" id="KW-0862">Zinc</keyword>
<dbReference type="PROSITE" id="PS50106">
    <property type="entry name" value="PDZ"/>
    <property type="match status" value="1"/>
</dbReference>
<feature type="compositionally biased region" description="Basic and acidic residues" evidence="4">
    <location>
        <begin position="218"/>
        <end position="236"/>
    </location>
</feature>
<feature type="compositionally biased region" description="Acidic residues" evidence="4">
    <location>
        <begin position="461"/>
        <end position="487"/>
    </location>
</feature>
<dbReference type="AlphaFoldDB" id="A0A2J7PWE9"/>
<accession>A0A2J7PWE9</accession>
<comment type="subcellular location">
    <subcellularLocation>
        <location evidence="1">Cytoplasm</location>
    </subcellularLocation>
</comment>
<feature type="compositionally biased region" description="Basic and acidic residues" evidence="4">
    <location>
        <begin position="509"/>
        <end position="520"/>
    </location>
</feature>
<comment type="caution">
    <text evidence="6">The sequence shown here is derived from an EMBL/GenBank/DDBJ whole genome shotgun (WGS) entry which is preliminary data.</text>
</comment>
<dbReference type="EMBL" id="NEVH01020933">
    <property type="protein sequence ID" value="PNF20651.1"/>
    <property type="molecule type" value="Genomic_DNA"/>
</dbReference>
<feature type="compositionally biased region" description="Polar residues" evidence="4">
    <location>
        <begin position="323"/>
        <end position="333"/>
    </location>
</feature>
<dbReference type="InterPro" id="IPR050604">
    <property type="entry name" value="PDZ-LIM_domain"/>
</dbReference>
<dbReference type="Gene3D" id="2.30.42.10">
    <property type="match status" value="1"/>
</dbReference>
<dbReference type="GO" id="GO:0003779">
    <property type="term" value="F:actin binding"/>
    <property type="evidence" value="ECO:0007669"/>
    <property type="project" value="TreeGrafter"/>
</dbReference>
<keyword evidence="3" id="KW-0479">Metal-binding</keyword>
<evidence type="ECO:0000313" key="7">
    <source>
        <dbReference type="Proteomes" id="UP000235965"/>
    </source>
</evidence>
<keyword evidence="7" id="KW-1185">Reference proteome</keyword>
<dbReference type="Pfam" id="PF00595">
    <property type="entry name" value="PDZ"/>
    <property type="match status" value="1"/>
</dbReference>
<dbReference type="GO" id="GO:0061061">
    <property type="term" value="P:muscle structure development"/>
    <property type="evidence" value="ECO:0007669"/>
    <property type="project" value="TreeGrafter"/>
</dbReference>
<dbReference type="InterPro" id="IPR036034">
    <property type="entry name" value="PDZ_sf"/>
</dbReference>
<dbReference type="GO" id="GO:0031941">
    <property type="term" value="C:filamentous actin"/>
    <property type="evidence" value="ECO:0007669"/>
    <property type="project" value="TreeGrafter"/>
</dbReference>
<evidence type="ECO:0000256" key="2">
    <source>
        <dbReference type="ARBA" id="ARBA00022490"/>
    </source>
</evidence>
<sequence length="658" mass="74309">MQKNISDMAEAITLSKTDDQPWGFRVTGGLDFGTPVTVIKVTANSLAEQAGLKVGDMLLQANGQPLSFLTHHEYTKFLIEAGNFIELVIVRGSLVLAPPLASLEPTAKEGTEINHLEDKQNVDKTDDISNSKPLPASEPSLFESIFGPLDVQEDMKNTENVIQELNDQPSHQLETTMDDQTQNEEKVTLVLPESAAEDTDMTMPLQPGAESQPLSQEQEVKEQSEETATEEVKRELSEEEISDIMVGRAEVLTGTTIGVDFDKLEPKADVIEKSQVLQLLKEEENEPEKKKLTTFLQVPNRPKIKPKEKPKEAKEPPKQPEPQTENKINQEVTENGEEEQITESDQPNTEQDIKEPQLTDKEQSEENELPEEQKEKNEINAETVENPQIEEPEKANEDKLLEIQSQLTALLQLPVVMQQQLSFIQQQLTNIVQQKIAEINPVSTAEDTDAEKEEGVKETEEERAETEAQQEELQDGEEKETADEEEKVPDINQTAEGDKVIEAETDESATVKENQEKEPQNVETDSAETTEETPKEERKRDIKWQKERPKKNKPFFPLTPHPRPIVLPGRIKFQMNPEEAYDDDFIAETLSGNAEVIKGTTIGVNFQKYQRSYDHLKSSSVYRMIHETEKRCPGAFEGRPEKILALEDYKQVLQIGES</sequence>
<feature type="compositionally biased region" description="Basic and acidic residues" evidence="4">
    <location>
        <begin position="108"/>
        <end position="129"/>
    </location>
</feature>
<gene>
    <name evidence="6" type="ORF">B7P43_G03024</name>
</gene>
<dbReference type="FunFam" id="2.30.42.10:FF:000055">
    <property type="entry name" value="PDZ and LIM domain protein 3"/>
    <property type="match status" value="1"/>
</dbReference>
<dbReference type="GO" id="GO:0030036">
    <property type="term" value="P:actin cytoskeleton organization"/>
    <property type="evidence" value="ECO:0007669"/>
    <property type="project" value="TreeGrafter"/>
</dbReference>
<evidence type="ECO:0000256" key="1">
    <source>
        <dbReference type="ARBA" id="ARBA00004496"/>
    </source>
</evidence>
<proteinExistence type="predicted"/>
<protein>
    <recommendedName>
        <fullName evidence="5">PDZ domain-containing protein</fullName>
    </recommendedName>
</protein>
<dbReference type="STRING" id="105785.A0A2J7PWE9"/>
<dbReference type="GO" id="GO:0005912">
    <property type="term" value="C:adherens junction"/>
    <property type="evidence" value="ECO:0007669"/>
    <property type="project" value="TreeGrafter"/>
</dbReference>
<organism evidence="6 7">
    <name type="scientific">Cryptotermes secundus</name>
    <dbReference type="NCBI Taxonomy" id="105785"/>
    <lineage>
        <taxon>Eukaryota</taxon>
        <taxon>Metazoa</taxon>
        <taxon>Ecdysozoa</taxon>
        <taxon>Arthropoda</taxon>
        <taxon>Hexapoda</taxon>
        <taxon>Insecta</taxon>
        <taxon>Pterygota</taxon>
        <taxon>Neoptera</taxon>
        <taxon>Polyneoptera</taxon>
        <taxon>Dictyoptera</taxon>
        <taxon>Blattodea</taxon>
        <taxon>Blattoidea</taxon>
        <taxon>Termitoidae</taxon>
        <taxon>Kalotermitidae</taxon>
        <taxon>Cryptotermitinae</taxon>
        <taxon>Cryptotermes</taxon>
    </lineage>
</organism>
<feature type="compositionally biased region" description="Basic and acidic residues" evidence="4">
    <location>
        <begin position="532"/>
        <end position="547"/>
    </location>
</feature>
<keyword evidence="3" id="KW-0440">LIM domain</keyword>
<dbReference type="SUPFAM" id="SSF50156">
    <property type="entry name" value="PDZ domain-like"/>
    <property type="match status" value="1"/>
</dbReference>
<evidence type="ECO:0000256" key="3">
    <source>
        <dbReference type="ARBA" id="ARBA00023038"/>
    </source>
</evidence>
<dbReference type="InParanoid" id="A0A2J7PWE9"/>
<feature type="region of interest" description="Disordered" evidence="4">
    <location>
        <begin position="439"/>
        <end position="563"/>
    </location>
</feature>
<dbReference type="Proteomes" id="UP000235965">
    <property type="component" value="Unassembled WGS sequence"/>
</dbReference>
<feature type="compositionally biased region" description="Basic and acidic residues" evidence="4">
    <location>
        <begin position="305"/>
        <end position="318"/>
    </location>
</feature>
<evidence type="ECO:0000259" key="5">
    <source>
        <dbReference type="PROSITE" id="PS50106"/>
    </source>
</evidence>
<dbReference type="PANTHER" id="PTHR24214:SF38">
    <property type="entry name" value="PDZ AND LIM DOMAIN PROTEIN ZASP-RELATED"/>
    <property type="match status" value="1"/>
</dbReference>
<dbReference type="SMART" id="SM00228">
    <property type="entry name" value="PDZ"/>
    <property type="match status" value="1"/>
</dbReference>
<dbReference type="EMBL" id="NEVH01020933">
    <property type="protein sequence ID" value="PNF20652.1"/>
    <property type="molecule type" value="Genomic_DNA"/>
</dbReference>
<reference evidence="6 7" key="1">
    <citation type="submission" date="2017-12" db="EMBL/GenBank/DDBJ databases">
        <title>Hemimetabolous genomes reveal molecular basis of termite eusociality.</title>
        <authorList>
            <person name="Harrison M.C."/>
            <person name="Jongepier E."/>
            <person name="Robertson H.M."/>
            <person name="Arning N."/>
            <person name="Bitard-Feildel T."/>
            <person name="Chao H."/>
            <person name="Childers C.P."/>
            <person name="Dinh H."/>
            <person name="Doddapaneni H."/>
            <person name="Dugan S."/>
            <person name="Gowin J."/>
            <person name="Greiner C."/>
            <person name="Han Y."/>
            <person name="Hu H."/>
            <person name="Hughes D.S.T."/>
            <person name="Huylmans A.-K."/>
            <person name="Kemena C."/>
            <person name="Kremer L.P.M."/>
            <person name="Lee S.L."/>
            <person name="Lopez-Ezquerra A."/>
            <person name="Mallet L."/>
            <person name="Monroy-Kuhn J.M."/>
            <person name="Moser A."/>
            <person name="Murali S.C."/>
            <person name="Muzny D.M."/>
            <person name="Otani S."/>
            <person name="Piulachs M.-D."/>
            <person name="Poelchau M."/>
            <person name="Qu J."/>
            <person name="Schaub F."/>
            <person name="Wada-Katsumata A."/>
            <person name="Worley K.C."/>
            <person name="Xie Q."/>
            <person name="Ylla G."/>
            <person name="Poulsen M."/>
            <person name="Gibbs R.A."/>
            <person name="Schal C."/>
            <person name="Richards S."/>
            <person name="Belles X."/>
            <person name="Korb J."/>
            <person name="Bornberg-Bauer E."/>
        </authorList>
    </citation>
    <scope>NUCLEOTIDE SEQUENCE [LARGE SCALE GENOMIC DNA]</scope>
    <source>
        <tissue evidence="6">Whole body</tissue>
    </source>
</reference>
<dbReference type="PANTHER" id="PTHR24214">
    <property type="entry name" value="PDZ AND LIM DOMAIN PROTEIN ZASP"/>
    <property type="match status" value="1"/>
</dbReference>
<feature type="compositionally biased region" description="Basic and acidic residues" evidence="4">
    <location>
        <begin position="351"/>
        <end position="364"/>
    </location>
</feature>
<feature type="region of interest" description="Disordered" evidence="4">
    <location>
        <begin position="194"/>
        <end position="239"/>
    </location>
</feature>
<evidence type="ECO:0000313" key="6">
    <source>
        <dbReference type="EMBL" id="PNF20652.1"/>
    </source>
</evidence>
<feature type="region of interest" description="Disordered" evidence="4">
    <location>
        <begin position="279"/>
        <end position="397"/>
    </location>
</feature>
<dbReference type="GO" id="GO:0001725">
    <property type="term" value="C:stress fiber"/>
    <property type="evidence" value="ECO:0007669"/>
    <property type="project" value="TreeGrafter"/>
</dbReference>